<dbReference type="OrthoDB" id="9778595at2"/>
<dbReference type="AlphaFoldDB" id="A0A3B0BNG7"/>
<evidence type="ECO:0000313" key="12">
    <source>
        <dbReference type="EMBL" id="RKN74201.1"/>
    </source>
</evidence>
<keyword evidence="7 10" id="KW-0460">Magnesium</keyword>
<evidence type="ECO:0000313" key="13">
    <source>
        <dbReference type="Proteomes" id="UP000282311"/>
    </source>
</evidence>
<protein>
    <recommendedName>
        <fullName evidence="2 10">FAD:protein FMN transferase</fullName>
        <ecNumber evidence="1 10">2.7.1.180</ecNumber>
    </recommendedName>
    <alternativeName>
        <fullName evidence="8 10">Flavin transferase</fullName>
    </alternativeName>
</protein>
<evidence type="ECO:0000256" key="11">
    <source>
        <dbReference type="PIRSR" id="PIRSR006268-2"/>
    </source>
</evidence>
<dbReference type="GO" id="GO:0046872">
    <property type="term" value="F:metal ion binding"/>
    <property type="evidence" value="ECO:0007669"/>
    <property type="project" value="UniProtKB-UniRule"/>
</dbReference>
<reference evidence="12 13" key="1">
    <citation type="journal article" date="2007" name="Int. J. Syst. Evol. Microbiol.">
        <title>Paenibacillus ginsengarvi sp. nov., isolated from soil from ginseng cultivation.</title>
        <authorList>
            <person name="Yoon M.H."/>
            <person name="Ten L.N."/>
            <person name="Im W.T."/>
        </authorList>
    </citation>
    <scope>NUCLEOTIDE SEQUENCE [LARGE SCALE GENOMIC DNA]</scope>
    <source>
        <strain evidence="12 13">KCTC 13059</strain>
    </source>
</reference>
<proteinExistence type="inferred from homology"/>
<sequence length="323" mass="35886">MRDDAEPVRERETWHSFEFQAMNTTMEAAWFGCERDEADIRELLVNELARSERMFSRFRPDSELSRLNRSAGRLCLVSPDMLELLSMAVEYGAQTDGIFCPAILDGLLAAGYTESFERLPSSVRLSTYTGGHVPSEPLRIDAAMSSVQLFSGSRIDLGGIAKSWTAAKLAQRLKRIGISRGMINAGGDLALWGGYAANAPWIVDIQHPWTEEEDAGSVAVYDGAVATSGTRGRRWMTDRGEMHHLIDPRTMLPSRSDVVQCTVAGDNPVECEIWSKTLCILGTEEGRPLYEKRKPHCSALLFLASGESYVLESDSASRPEWRM</sequence>
<dbReference type="SUPFAM" id="SSF143631">
    <property type="entry name" value="ApbE-like"/>
    <property type="match status" value="1"/>
</dbReference>
<accession>A0A3B0BNG7</accession>
<dbReference type="InterPro" id="IPR024932">
    <property type="entry name" value="ApbE"/>
</dbReference>
<gene>
    <name evidence="12" type="ORF">D7M11_27520</name>
</gene>
<evidence type="ECO:0000256" key="7">
    <source>
        <dbReference type="ARBA" id="ARBA00022842"/>
    </source>
</evidence>
<comment type="caution">
    <text evidence="12">The sequence shown here is derived from an EMBL/GenBank/DDBJ whole genome shotgun (WGS) entry which is preliminary data.</text>
</comment>
<keyword evidence="4 10" id="KW-0808">Transferase</keyword>
<dbReference type="PANTHER" id="PTHR30040:SF2">
    <property type="entry name" value="FAD:PROTEIN FMN TRANSFERASE"/>
    <property type="match status" value="1"/>
</dbReference>
<evidence type="ECO:0000256" key="4">
    <source>
        <dbReference type="ARBA" id="ARBA00022679"/>
    </source>
</evidence>
<comment type="catalytic activity">
    <reaction evidence="9 10">
        <text>L-threonyl-[protein] + FAD = FMN-L-threonyl-[protein] + AMP + H(+)</text>
        <dbReference type="Rhea" id="RHEA:36847"/>
        <dbReference type="Rhea" id="RHEA-COMP:11060"/>
        <dbReference type="Rhea" id="RHEA-COMP:11061"/>
        <dbReference type="ChEBI" id="CHEBI:15378"/>
        <dbReference type="ChEBI" id="CHEBI:30013"/>
        <dbReference type="ChEBI" id="CHEBI:57692"/>
        <dbReference type="ChEBI" id="CHEBI:74257"/>
        <dbReference type="ChEBI" id="CHEBI:456215"/>
        <dbReference type="EC" id="2.7.1.180"/>
    </reaction>
</comment>
<dbReference type="EMBL" id="RBAH01000025">
    <property type="protein sequence ID" value="RKN74201.1"/>
    <property type="molecule type" value="Genomic_DNA"/>
</dbReference>
<feature type="binding site" evidence="11">
    <location>
        <position position="159"/>
    </location>
    <ligand>
        <name>Mg(2+)</name>
        <dbReference type="ChEBI" id="CHEBI:18420"/>
    </ligand>
</feature>
<keyword evidence="13" id="KW-1185">Reference proteome</keyword>
<evidence type="ECO:0000256" key="5">
    <source>
        <dbReference type="ARBA" id="ARBA00022723"/>
    </source>
</evidence>
<dbReference type="EC" id="2.7.1.180" evidence="1 10"/>
<comment type="cofactor">
    <cofactor evidence="11">
        <name>Mg(2+)</name>
        <dbReference type="ChEBI" id="CHEBI:18420"/>
    </cofactor>
    <cofactor evidence="11">
        <name>Mn(2+)</name>
        <dbReference type="ChEBI" id="CHEBI:29035"/>
    </cofactor>
    <text evidence="11">Magnesium. Can also use manganese.</text>
</comment>
<keyword evidence="6 10" id="KW-0274">FAD</keyword>
<evidence type="ECO:0000256" key="6">
    <source>
        <dbReference type="ARBA" id="ARBA00022827"/>
    </source>
</evidence>
<dbReference type="InterPro" id="IPR003374">
    <property type="entry name" value="ApbE-like_sf"/>
</dbReference>
<evidence type="ECO:0000256" key="9">
    <source>
        <dbReference type="ARBA" id="ARBA00048540"/>
    </source>
</evidence>
<dbReference type="PIRSF" id="PIRSF006268">
    <property type="entry name" value="ApbE"/>
    <property type="match status" value="1"/>
</dbReference>
<organism evidence="12 13">
    <name type="scientific">Paenibacillus ginsengarvi</name>
    <dbReference type="NCBI Taxonomy" id="400777"/>
    <lineage>
        <taxon>Bacteria</taxon>
        <taxon>Bacillati</taxon>
        <taxon>Bacillota</taxon>
        <taxon>Bacilli</taxon>
        <taxon>Bacillales</taxon>
        <taxon>Paenibacillaceae</taxon>
        <taxon>Paenibacillus</taxon>
    </lineage>
</organism>
<name>A0A3B0BNG7_9BACL</name>
<evidence type="ECO:0000256" key="8">
    <source>
        <dbReference type="ARBA" id="ARBA00031306"/>
    </source>
</evidence>
<evidence type="ECO:0000256" key="2">
    <source>
        <dbReference type="ARBA" id="ARBA00016337"/>
    </source>
</evidence>
<dbReference type="GO" id="GO:0016740">
    <property type="term" value="F:transferase activity"/>
    <property type="evidence" value="ECO:0007669"/>
    <property type="project" value="UniProtKB-UniRule"/>
</dbReference>
<evidence type="ECO:0000256" key="10">
    <source>
        <dbReference type="PIRNR" id="PIRNR006268"/>
    </source>
</evidence>
<dbReference type="Proteomes" id="UP000282311">
    <property type="component" value="Unassembled WGS sequence"/>
</dbReference>
<dbReference type="PANTHER" id="PTHR30040">
    <property type="entry name" value="THIAMINE BIOSYNTHESIS LIPOPROTEIN APBE"/>
    <property type="match status" value="1"/>
</dbReference>
<comment type="similarity">
    <text evidence="10">Belongs to the ApbE family.</text>
</comment>
<keyword evidence="5 10" id="KW-0479">Metal-binding</keyword>
<dbReference type="Gene3D" id="3.10.520.10">
    <property type="entry name" value="ApbE-like domains"/>
    <property type="match status" value="1"/>
</dbReference>
<evidence type="ECO:0000256" key="3">
    <source>
        <dbReference type="ARBA" id="ARBA00022630"/>
    </source>
</evidence>
<dbReference type="RefSeq" id="WP_120750471.1">
    <property type="nucleotide sequence ID" value="NZ_RBAH01000025.1"/>
</dbReference>
<evidence type="ECO:0000256" key="1">
    <source>
        <dbReference type="ARBA" id="ARBA00011955"/>
    </source>
</evidence>
<keyword evidence="3 10" id="KW-0285">Flavoprotein</keyword>
<dbReference type="Pfam" id="PF02424">
    <property type="entry name" value="ApbE"/>
    <property type="match status" value="1"/>
</dbReference>